<dbReference type="InterPro" id="IPR050228">
    <property type="entry name" value="Carboxylesterase_BioH"/>
</dbReference>
<dbReference type="Proteomes" id="UP000199647">
    <property type="component" value="Unassembled WGS sequence"/>
</dbReference>
<reference evidence="2 3" key="1">
    <citation type="submission" date="2016-10" db="EMBL/GenBank/DDBJ databases">
        <authorList>
            <person name="de Groot N.N."/>
        </authorList>
    </citation>
    <scope>NUCLEOTIDE SEQUENCE [LARGE SCALE GENOMIC DNA]</scope>
    <source>
        <strain evidence="2 3">A52C2</strain>
    </source>
</reference>
<evidence type="ECO:0000313" key="2">
    <source>
        <dbReference type="EMBL" id="SEQ24331.1"/>
    </source>
</evidence>
<dbReference type="InterPro" id="IPR029058">
    <property type="entry name" value="AB_hydrolase_fold"/>
</dbReference>
<accession>A0A1H9EF81</accession>
<keyword evidence="3" id="KW-1185">Reference proteome</keyword>
<dbReference type="STRING" id="1855383.SAMN05216548_103157"/>
<evidence type="ECO:0000259" key="1">
    <source>
        <dbReference type="Pfam" id="PF00561"/>
    </source>
</evidence>
<proteinExistence type="predicted"/>
<dbReference type="AlphaFoldDB" id="A0A1H9EF81"/>
<dbReference type="Pfam" id="PF00561">
    <property type="entry name" value="Abhydrolase_1"/>
    <property type="match status" value="1"/>
</dbReference>
<feature type="domain" description="AB hydrolase-1" evidence="1">
    <location>
        <begin position="101"/>
        <end position="286"/>
    </location>
</feature>
<dbReference type="InterPro" id="IPR000073">
    <property type="entry name" value="AB_hydrolase_1"/>
</dbReference>
<dbReference type="SUPFAM" id="SSF53474">
    <property type="entry name" value="alpha/beta-Hydrolases"/>
    <property type="match status" value="1"/>
</dbReference>
<dbReference type="Gene3D" id="3.40.50.1820">
    <property type="entry name" value="alpha/beta hydrolase"/>
    <property type="match status" value="1"/>
</dbReference>
<organism evidence="2 3">
    <name type="scientific">Faunimonas pinastri</name>
    <dbReference type="NCBI Taxonomy" id="1855383"/>
    <lineage>
        <taxon>Bacteria</taxon>
        <taxon>Pseudomonadati</taxon>
        <taxon>Pseudomonadota</taxon>
        <taxon>Alphaproteobacteria</taxon>
        <taxon>Hyphomicrobiales</taxon>
        <taxon>Afifellaceae</taxon>
        <taxon>Faunimonas</taxon>
    </lineage>
</organism>
<dbReference type="CDD" id="cd12808">
    <property type="entry name" value="Esterase_713_like-1"/>
    <property type="match status" value="1"/>
</dbReference>
<sequence>MTIRMNRQPLVLSDTGSFFVGGRMVETVGAPLEEHVLARNGVPVPINPNGTTVLGQMYVQYALPETASGPPLLFWHGGSLTGASWETTPDGREGWYTWFQRRGWPCFNVDAVERGRSGWAPRDPYFAAPALLRTLQDSFTQFRIGRAVQDGSVASLAAAAYPECRFPLDVFGTFMRQVVPRWSSTDELAVDAYCALLDRVGPAVIVAHSQGGAFAFRAAERRPEMVLGIVAVEPAQGGVTDGAALAGIPVLAIYGDHLDLDARWPTIRARTDKWFDGASRAGVPVEILDLPQRGIRGNSHMLMMERNNAEIAELIEEWLRRQSLEVSQPMTKDTVHA</sequence>
<name>A0A1H9EF81_9HYPH</name>
<dbReference type="PANTHER" id="PTHR43194">
    <property type="entry name" value="HYDROLASE ALPHA/BETA FOLD FAMILY"/>
    <property type="match status" value="1"/>
</dbReference>
<gene>
    <name evidence="2" type="ORF">SAMN05216548_103157</name>
</gene>
<evidence type="ECO:0000313" key="3">
    <source>
        <dbReference type="Proteomes" id="UP000199647"/>
    </source>
</evidence>
<protein>
    <recommendedName>
        <fullName evidence="1">AB hydrolase-1 domain-containing protein</fullName>
    </recommendedName>
</protein>
<dbReference type="EMBL" id="FOFG01000003">
    <property type="protein sequence ID" value="SEQ24331.1"/>
    <property type="molecule type" value="Genomic_DNA"/>
</dbReference>
<dbReference type="PANTHER" id="PTHR43194:SF5">
    <property type="entry name" value="PIMELOYL-[ACYL-CARRIER PROTEIN] METHYL ESTER ESTERASE"/>
    <property type="match status" value="1"/>
</dbReference>